<dbReference type="InterPro" id="IPR000073">
    <property type="entry name" value="AB_hydrolase_1"/>
</dbReference>
<protein>
    <submittedName>
        <fullName evidence="3">Alpha/beta hydrolase</fullName>
    </submittedName>
</protein>
<accession>A0A9D2K1W3</accession>
<gene>
    <name evidence="3" type="ORF">H9723_05785</name>
</gene>
<dbReference type="PRINTS" id="PR00111">
    <property type="entry name" value="ABHYDROLASE"/>
</dbReference>
<evidence type="ECO:0000256" key="1">
    <source>
        <dbReference type="ARBA" id="ARBA00022801"/>
    </source>
</evidence>
<evidence type="ECO:0000259" key="2">
    <source>
        <dbReference type="Pfam" id="PF00561"/>
    </source>
</evidence>
<proteinExistence type="predicted"/>
<dbReference type="Proteomes" id="UP000824116">
    <property type="component" value="Unassembled WGS sequence"/>
</dbReference>
<keyword evidence="1 3" id="KW-0378">Hydrolase</keyword>
<dbReference type="PANTHER" id="PTHR43798:SF31">
    <property type="entry name" value="AB HYDROLASE SUPERFAMILY PROTEIN YCLE"/>
    <property type="match status" value="1"/>
</dbReference>
<dbReference type="PANTHER" id="PTHR43798">
    <property type="entry name" value="MONOACYLGLYCEROL LIPASE"/>
    <property type="match status" value="1"/>
</dbReference>
<name>A0A9D2K1W3_9FIRM</name>
<dbReference type="InterPro" id="IPR029058">
    <property type="entry name" value="AB_hydrolase_fold"/>
</dbReference>
<dbReference type="GO" id="GO:0016020">
    <property type="term" value="C:membrane"/>
    <property type="evidence" value="ECO:0007669"/>
    <property type="project" value="TreeGrafter"/>
</dbReference>
<dbReference type="Gene3D" id="3.40.50.1820">
    <property type="entry name" value="alpha/beta hydrolase"/>
    <property type="match status" value="1"/>
</dbReference>
<feature type="domain" description="AB hydrolase-1" evidence="2">
    <location>
        <begin position="19"/>
        <end position="116"/>
    </location>
</feature>
<dbReference type="EMBL" id="DXAY01000134">
    <property type="protein sequence ID" value="HIZ74738.1"/>
    <property type="molecule type" value="Genomic_DNA"/>
</dbReference>
<dbReference type="Pfam" id="PF00561">
    <property type="entry name" value="Abhydrolase_1"/>
    <property type="match status" value="1"/>
</dbReference>
<comment type="caution">
    <text evidence="3">The sequence shown here is derived from an EMBL/GenBank/DDBJ whole genome shotgun (WGS) entry which is preliminary data.</text>
</comment>
<dbReference type="InterPro" id="IPR050266">
    <property type="entry name" value="AB_hydrolase_sf"/>
</dbReference>
<evidence type="ECO:0000313" key="4">
    <source>
        <dbReference type="Proteomes" id="UP000824116"/>
    </source>
</evidence>
<dbReference type="SUPFAM" id="SSF53474">
    <property type="entry name" value="alpha/beta-Hydrolases"/>
    <property type="match status" value="1"/>
</dbReference>
<organism evidence="3 4">
    <name type="scientific">Candidatus Mediterraneibacter stercoravium</name>
    <dbReference type="NCBI Taxonomy" id="2838685"/>
    <lineage>
        <taxon>Bacteria</taxon>
        <taxon>Bacillati</taxon>
        <taxon>Bacillota</taxon>
        <taxon>Clostridia</taxon>
        <taxon>Lachnospirales</taxon>
        <taxon>Lachnospiraceae</taxon>
        <taxon>Mediterraneibacter</taxon>
    </lineage>
</organism>
<evidence type="ECO:0000313" key="3">
    <source>
        <dbReference type="EMBL" id="HIZ74738.1"/>
    </source>
</evidence>
<reference evidence="3" key="2">
    <citation type="submission" date="2021-04" db="EMBL/GenBank/DDBJ databases">
        <authorList>
            <person name="Gilroy R."/>
        </authorList>
    </citation>
    <scope>NUCLEOTIDE SEQUENCE</scope>
    <source>
        <strain evidence="3">CHK196-3914</strain>
    </source>
</reference>
<dbReference type="AlphaFoldDB" id="A0A9D2K1W3"/>
<sequence>MKKNVDIKLHYTEKGNGFPLILLHGNGENGGYFVHQIEYFSREYRVIALDTRGHGKSPRGDRPFTIRQFAEDLHDFMDEQGIEKADILGFSDGGNTALVFALKYPERVERLILNGANLYGSGVKPSVQIPIILGYHVASLFAGRRSEKYVPVRKFREKAHESAEMLGLMVHDPNLTPEELSQNSNPDFIRIPKLVIAGDRDMIKDEHTRLIYASLPNAQIRVMKGSHFIAKEHPEEFNRIVEKFLKSEMQI</sequence>
<reference evidence="3" key="1">
    <citation type="journal article" date="2021" name="PeerJ">
        <title>Extensive microbial diversity within the chicken gut microbiome revealed by metagenomics and culture.</title>
        <authorList>
            <person name="Gilroy R."/>
            <person name="Ravi A."/>
            <person name="Getino M."/>
            <person name="Pursley I."/>
            <person name="Horton D.L."/>
            <person name="Alikhan N.F."/>
            <person name="Baker D."/>
            <person name="Gharbi K."/>
            <person name="Hall N."/>
            <person name="Watson M."/>
            <person name="Adriaenssens E.M."/>
            <person name="Foster-Nyarko E."/>
            <person name="Jarju S."/>
            <person name="Secka A."/>
            <person name="Antonio M."/>
            <person name="Oren A."/>
            <person name="Chaudhuri R.R."/>
            <person name="La Ragione R."/>
            <person name="Hildebrand F."/>
            <person name="Pallen M.J."/>
        </authorList>
    </citation>
    <scope>NUCLEOTIDE SEQUENCE</scope>
    <source>
        <strain evidence="3">CHK196-3914</strain>
    </source>
</reference>
<dbReference type="GO" id="GO:0016787">
    <property type="term" value="F:hydrolase activity"/>
    <property type="evidence" value="ECO:0007669"/>
    <property type="project" value="UniProtKB-KW"/>
</dbReference>